<evidence type="ECO:0000313" key="7">
    <source>
        <dbReference type="EMBL" id="NEL77889.1"/>
    </source>
</evidence>
<dbReference type="GO" id="GO:0006310">
    <property type="term" value="P:DNA recombination"/>
    <property type="evidence" value="ECO:0007669"/>
    <property type="project" value="UniProtKB-KW"/>
</dbReference>
<keyword evidence="2" id="KW-0229">DNA integration</keyword>
<reference evidence="6 9" key="1">
    <citation type="submission" date="2015-02" db="EMBL/GenBank/DDBJ databases">
        <title>Whole genome sequencing of multiple isolates of three species of pepper and tomato-infecting xanthomonads reveals genetic diversity in field strains and pinpoints effectors responsible for host specificity.</title>
        <authorList>
            <person name="Schwartz A."/>
            <person name="Dahlbeck D."/>
            <person name="Staskawicz B."/>
            <person name="Bart R."/>
            <person name="Potnis N."/>
            <person name="Minsavage G."/>
            <person name="Timilsina S."/>
            <person name="Goss E."/>
            <person name="Jones J."/>
            <person name="Vallad G."/>
            <person name="Barak J."/>
            <person name="Miller S."/>
            <person name="Ritchie D."/>
            <person name="Martins J.Jr."/>
            <person name="Patane J.S."/>
            <person name="Setubal J.C."/>
        </authorList>
    </citation>
    <scope>NUCLEOTIDE SEQUENCE [LARGE SCALE GENOMIC DNA]</scope>
    <source>
        <strain evidence="6 9">Xp3-15</strain>
    </source>
</reference>
<dbReference type="EMBL" id="PUUL01000068">
    <property type="protein sequence ID" value="RXD53312.1"/>
    <property type="molecule type" value="Genomic_DNA"/>
</dbReference>
<dbReference type="Pfam" id="PF00589">
    <property type="entry name" value="Phage_integrase"/>
    <property type="match status" value="1"/>
</dbReference>
<dbReference type="Proteomes" id="UP000035369">
    <property type="component" value="Unassembled WGS sequence"/>
</dbReference>
<feature type="domain" description="Tyr recombinase" evidence="5">
    <location>
        <begin position="271"/>
        <end position="473"/>
    </location>
</feature>
<dbReference type="InterPro" id="IPR046668">
    <property type="entry name" value="DUF6538"/>
</dbReference>
<dbReference type="PROSITE" id="PS51898">
    <property type="entry name" value="TYR_RECOMBINASE"/>
    <property type="match status" value="1"/>
</dbReference>
<evidence type="ECO:0000256" key="2">
    <source>
        <dbReference type="ARBA" id="ARBA00022908"/>
    </source>
</evidence>
<evidence type="ECO:0000313" key="11">
    <source>
        <dbReference type="Proteomes" id="UP000471082"/>
    </source>
</evidence>
<reference evidence="8 10" key="2">
    <citation type="submission" date="2018-02" db="EMBL/GenBank/DDBJ databases">
        <title>Characterization of Xanthomonas diversity in transplant houses and field plants.</title>
        <authorList>
            <person name="Abrahamian P."/>
            <person name="Timilsina S."/>
            <person name="Minsavage G.V."/>
            <person name="Goss E.M."/>
            <person name="Jones J.B."/>
            <person name="Vallad G.E."/>
        </authorList>
    </citation>
    <scope>NUCLEOTIDE SEQUENCE [LARGE SCALE GENOMIC DNA]</scope>
    <source>
        <strain evidence="8 10">GEV2132</strain>
    </source>
</reference>
<keyword evidence="3" id="KW-0238">DNA-binding</keyword>
<reference evidence="7 11" key="3">
    <citation type="submission" date="2019-11" db="EMBL/GenBank/DDBJ databases">
        <title>Genome-resolved metagenomics to study the prevalence of co-infection and intraspecific heterogeneity among plant pathogen metapopulations.</title>
        <authorList>
            <person name="Newberry E."/>
            <person name="Bhandari R."/>
            <person name="Kemble J."/>
            <person name="Sikora E."/>
            <person name="Potnis N."/>
        </authorList>
    </citation>
    <scope>NUCLEOTIDE SEQUENCE [LARGE SCALE GENOMIC DNA]</scope>
    <source>
        <strain evidence="7">Xp_Tom_Tuscaloosa_18b</strain>
    </source>
</reference>
<organism evidence="7 11">
    <name type="scientific">Xanthomonas perforans</name>
    <dbReference type="NCBI Taxonomy" id="442694"/>
    <lineage>
        <taxon>Bacteria</taxon>
        <taxon>Pseudomonadati</taxon>
        <taxon>Pseudomonadota</taxon>
        <taxon>Gammaproteobacteria</taxon>
        <taxon>Lysobacterales</taxon>
        <taxon>Lysobacteraceae</taxon>
        <taxon>Xanthomonas</taxon>
    </lineage>
</organism>
<dbReference type="EMBL" id="JAAGYU010000087">
    <property type="protein sequence ID" value="NEL77889.1"/>
    <property type="molecule type" value="Genomic_DNA"/>
</dbReference>
<name>A0A0G8TYY4_XANPE</name>
<dbReference type="GeneID" id="61777959"/>
<dbReference type="KEGG" id="xpe:BJD13_11415"/>
<dbReference type="Proteomes" id="UP000289372">
    <property type="component" value="Unassembled WGS sequence"/>
</dbReference>
<dbReference type="InterPro" id="IPR050808">
    <property type="entry name" value="Phage_Integrase"/>
</dbReference>
<dbReference type="PANTHER" id="PTHR30629">
    <property type="entry name" value="PROPHAGE INTEGRASE"/>
    <property type="match status" value="1"/>
</dbReference>
<dbReference type="AlphaFoldDB" id="A0A0G8TYY4"/>
<dbReference type="PANTHER" id="PTHR30629:SF2">
    <property type="entry name" value="PROPHAGE INTEGRASE INTS-RELATED"/>
    <property type="match status" value="1"/>
</dbReference>
<dbReference type="GO" id="GO:0015074">
    <property type="term" value="P:DNA integration"/>
    <property type="evidence" value="ECO:0007669"/>
    <property type="project" value="UniProtKB-KW"/>
</dbReference>
<dbReference type="Pfam" id="PF20172">
    <property type="entry name" value="DUF6538"/>
    <property type="match status" value="1"/>
</dbReference>
<dbReference type="InterPro" id="IPR013762">
    <property type="entry name" value="Integrase-like_cat_sf"/>
</dbReference>
<evidence type="ECO:0000313" key="9">
    <source>
        <dbReference type="Proteomes" id="UP000035369"/>
    </source>
</evidence>
<keyword evidence="4" id="KW-0233">DNA recombination</keyword>
<dbReference type="RefSeq" id="WP_033478510.1">
    <property type="nucleotide sequence ID" value="NZ_CP018475.1"/>
</dbReference>
<accession>A0A0G8TYY4</accession>
<dbReference type="CDD" id="cd01184">
    <property type="entry name" value="INT_C_like_1"/>
    <property type="match status" value="1"/>
</dbReference>
<dbReference type="InterPro" id="IPR011010">
    <property type="entry name" value="DNA_brk_join_enz"/>
</dbReference>
<evidence type="ECO:0000256" key="4">
    <source>
        <dbReference type="ARBA" id="ARBA00023172"/>
    </source>
</evidence>
<dbReference type="GO" id="GO:0003677">
    <property type="term" value="F:DNA binding"/>
    <property type="evidence" value="ECO:0007669"/>
    <property type="project" value="UniProtKB-KW"/>
</dbReference>
<evidence type="ECO:0000313" key="8">
    <source>
        <dbReference type="EMBL" id="RXD53312.1"/>
    </source>
</evidence>
<dbReference type="Proteomes" id="UP000471082">
    <property type="component" value="Unassembled WGS sequence"/>
</dbReference>
<evidence type="ECO:0000313" key="6">
    <source>
        <dbReference type="EMBL" id="KLC05554.1"/>
    </source>
</evidence>
<proteinExistence type="inferred from homology"/>
<dbReference type="InterPro" id="IPR002104">
    <property type="entry name" value="Integrase_catalytic"/>
</dbReference>
<dbReference type="Gene3D" id="1.10.443.10">
    <property type="entry name" value="Intergrase catalytic core"/>
    <property type="match status" value="1"/>
</dbReference>
<dbReference type="InterPro" id="IPR010998">
    <property type="entry name" value="Integrase_recombinase_N"/>
</dbReference>
<comment type="caution">
    <text evidence="7">The sequence shown here is derived from an EMBL/GenBank/DDBJ whole genome shotgun (WGS) entry which is preliminary data.</text>
</comment>
<dbReference type="Gene3D" id="1.10.150.130">
    <property type="match status" value="1"/>
</dbReference>
<comment type="similarity">
    <text evidence="1">Belongs to the 'phage' integrase family.</text>
</comment>
<dbReference type="EMBL" id="JZUY01000040">
    <property type="protein sequence ID" value="KLC05554.1"/>
    <property type="molecule type" value="Genomic_DNA"/>
</dbReference>
<sequence>MRLPTYLVRRSGGFSFRIIVPLRLRNTLRRKVIKHALHTTDPRLAQVKALYLAVRYQQAFVQIDGGGVTKSLEDLLRSAQTAFGEDQTRDYTLEVSSNGGLRVETDGTQADADNLVAALPMLLRLNEQARTQSSPPTLAPATLPPVSAVLGAPPGVKAITIAIAREKYIEVVRKRLGKAKTFGRVVKTIDEFTAYIKPRSFVYAIQRHQIAAFLEQELTKGLQRSTVNSTQIWLAGFFKWAMASGYFEDGKNPAHGHITITKKEKRKAAALGSEPFNIEQLKNIFDFNHFHDLGNERDRWVALICVYTGARSNEIAKMEVADIVQEEGVWVFDFNLLGEYKSTKSEASERKVPIHPDLIELGILERVERLKIAKEQYFFPDLTQAANNGPAGAPQRAFIRYIARRGIKPRMGQMGLHSFRDTVITQMTRHGVSQGWRERYVGHEQSEKPSTLDTAHSLNYSQNAYEQLSKQCHPSLCWEQQGVLNIKKLKEFL</sequence>
<protein>
    <submittedName>
        <fullName evidence="6 7">Integrase</fullName>
    </submittedName>
</protein>
<dbReference type="SUPFAM" id="SSF56349">
    <property type="entry name" value="DNA breaking-rejoining enzymes"/>
    <property type="match status" value="1"/>
</dbReference>
<evidence type="ECO:0000313" key="10">
    <source>
        <dbReference type="Proteomes" id="UP000289372"/>
    </source>
</evidence>
<evidence type="ECO:0000256" key="1">
    <source>
        <dbReference type="ARBA" id="ARBA00008857"/>
    </source>
</evidence>
<gene>
    <name evidence="8" type="ORF">DB769_12515</name>
    <name evidence="7" type="ORF">G3W61_16780</name>
    <name evidence="6" type="ORF">XP315_11290</name>
</gene>
<evidence type="ECO:0000256" key="3">
    <source>
        <dbReference type="ARBA" id="ARBA00023125"/>
    </source>
</evidence>
<evidence type="ECO:0000259" key="5">
    <source>
        <dbReference type="PROSITE" id="PS51898"/>
    </source>
</evidence>
<keyword evidence="9" id="KW-1185">Reference proteome</keyword>